<organism evidence="2 3">
    <name type="scientific">Xylaria hypoxylon</name>
    <dbReference type="NCBI Taxonomy" id="37992"/>
    <lineage>
        <taxon>Eukaryota</taxon>
        <taxon>Fungi</taxon>
        <taxon>Dikarya</taxon>
        <taxon>Ascomycota</taxon>
        <taxon>Pezizomycotina</taxon>
        <taxon>Sordariomycetes</taxon>
        <taxon>Xylariomycetidae</taxon>
        <taxon>Xylariales</taxon>
        <taxon>Xylariaceae</taxon>
        <taxon>Xylaria</taxon>
    </lineage>
</organism>
<feature type="transmembrane region" description="Helical" evidence="1">
    <location>
        <begin position="25"/>
        <end position="44"/>
    </location>
</feature>
<name>A0A4Z0YU19_9PEZI</name>
<reference evidence="2 3" key="1">
    <citation type="submission" date="2019-03" db="EMBL/GenBank/DDBJ databases">
        <title>Draft genome sequence of Xylaria hypoxylon DSM 108379, a ubiquitous saprotrophic-parasitic fungi on hardwood.</title>
        <authorList>
            <person name="Buettner E."/>
            <person name="Leonhardt S."/>
            <person name="Gebauer A.M."/>
            <person name="Liers C."/>
            <person name="Hofrichter M."/>
            <person name="Kellner H."/>
        </authorList>
    </citation>
    <scope>NUCLEOTIDE SEQUENCE [LARGE SCALE GENOMIC DNA]</scope>
    <source>
        <strain evidence="2 3">DSM 108379</strain>
    </source>
</reference>
<dbReference type="PANTHER" id="PTHR38488">
    <property type="entry name" value="OXIDOREDUCTASE 9.5 KDA SUBUNIT, PUTATIVE (AFU_ORTHOLOGUE AFUA_5G08980)-RELATED"/>
    <property type="match status" value="1"/>
</dbReference>
<dbReference type="OrthoDB" id="2093409at2759"/>
<sequence>MSNPTPRFWAGPLRYWRWAAREKPAFFWSCIIGGAGPVTLLTVPPTLKKLGYVRASPIPMTYPVPTAPRKQLTGYDD</sequence>
<dbReference type="STRING" id="37992.A0A4Z0YU19"/>
<dbReference type="EMBL" id="SKBN01000008">
    <property type="protein sequence ID" value="TGJ87889.1"/>
    <property type="molecule type" value="Genomic_DNA"/>
</dbReference>
<dbReference type="InterPro" id="IPR039961">
    <property type="entry name" value="Nuo9.5"/>
</dbReference>
<dbReference type="Proteomes" id="UP000297716">
    <property type="component" value="Unassembled WGS sequence"/>
</dbReference>
<gene>
    <name evidence="2" type="ORF">E0Z10_g866</name>
</gene>
<evidence type="ECO:0000313" key="2">
    <source>
        <dbReference type="EMBL" id="TGJ87889.1"/>
    </source>
</evidence>
<keyword evidence="1" id="KW-1133">Transmembrane helix</keyword>
<accession>A0A4Z0YU19</accession>
<dbReference type="CDD" id="cd22903">
    <property type="entry name" value="NI9M"/>
    <property type="match status" value="1"/>
</dbReference>
<dbReference type="PANTHER" id="PTHR38488:SF1">
    <property type="entry name" value="OXIDOREDUCTASE 9.5 KDA SUBUNIT, PUTATIVE (AFU_ORTHOLOGUE AFUA_5G08980)-RELATED"/>
    <property type="match status" value="1"/>
</dbReference>
<protein>
    <recommendedName>
        <fullName evidence="4">NADH-ubiquinone oxidoreductase 9.5 kDa subunit</fullName>
    </recommendedName>
</protein>
<keyword evidence="3" id="KW-1185">Reference proteome</keyword>
<keyword evidence="1" id="KW-0472">Membrane</keyword>
<proteinExistence type="predicted"/>
<dbReference type="AlphaFoldDB" id="A0A4Z0YU19"/>
<comment type="caution">
    <text evidence="2">The sequence shown here is derived from an EMBL/GenBank/DDBJ whole genome shotgun (WGS) entry which is preliminary data.</text>
</comment>
<evidence type="ECO:0000313" key="3">
    <source>
        <dbReference type="Proteomes" id="UP000297716"/>
    </source>
</evidence>
<evidence type="ECO:0000256" key="1">
    <source>
        <dbReference type="SAM" id="Phobius"/>
    </source>
</evidence>
<evidence type="ECO:0008006" key="4">
    <source>
        <dbReference type="Google" id="ProtNLM"/>
    </source>
</evidence>
<keyword evidence="1" id="KW-0812">Transmembrane</keyword>